<feature type="domain" description="Gylcosyl hydrolase 115 C-terminal" evidence="3">
    <location>
        <begin position="747"/>
        <end position="902"/>
    </location>
</feature>
<proteinExistence type="predicted"/>
<sequence>MTAQIFEVSYTKTDGSTFPLVTENSTATLVMDTNDYEGIKIALNNLKADLKKVTKKDCEIVYNQLEHYNIIVGSLHSPFIDSLVVADHIDTSGIKSKWEAYLITQSPSNPHNIYILGSDKRGTIYGIYELSKKIGVSPWYWWADVPIPHSEELYLKAINFSDPGPKVQYRGIFINDEAPSLTNWAYEKFGGFNHQFYEKVFELILRLKGNFLWPAMWGKAFYDDDILNPEIANRYGVVISTSHHEPLMRAHDEWRRYGIGEWNYTTNSEQLNAFWKKGIQRMQDYESIVTVGMRGDGDEPMTKGTAIELLENIVKNQRLIIEEVTEKPAEETPQVWALYKEVQEYYDQGMRVPDDVTLLLSDDNWGNLRMLPNPKAPPRKGGYGIYYHLDYVGAPRSYKWINVTQISRIYEQMSLAYAYQARKIWIVNVGDIKPMEYPINFFLDYAWNPEKIGLKELEKYPENWAAIQFGTAHAKTIGALLQKYTTYNSRRTPELLSEKTYSLSYNNEANLITSEYDVMNAKADSIANLLPSTYQSAYYQLVQYPVNAVANLTKMYVASAKNKMYAVEKRNTTNKYGKQVQQLFQKDATLSKKYHLLNHGKWDHFMDQTHIGYSSWSDPKENIVPDTYTIELPDEGLMGIAVPNQINYFPSTKILTLPPLDSLHQQTSFQIFNQGKKPFKFQIKNVPKWLSLSATKGTVDSVYTVYVKVKESQILSHIQKGVFKITSPKRSATIKVDFVPYSFTPKGFVEYNDVVSFKATHFNSNSGWEQIPYLGRKDSAIRPVKMFSDSITLQDKVTYAFTVQSNESRTLLFYVSPTLDFMNKGGLQFAYAIDDNEPTTLTLLKDTNDNWNDMVRNHCIQVHTDELLSEGAHTLTIYAIDPGVVLQQIVFTTKQLHTYLSPIESIYQK</sequence>
<evidence type="ECO:0008006" key="6">
    <source>
        <dbReference type="Google" id="ProtNLM"/>
    </source>
</evidence>
<dbReference type="AlphaFoldDB" id="A0A9W6B582"/>
<organism evidence="4 5">
    <name type="scientific">Neptunitalea chrysea</name>
    <dbReference type="NCBI Taxonomy" id="1647581"/>
    <lineage>
        <taxon>Bacteria</taxon>
        <taxon>Pseudomonadati</taxon>
        <taxon>Bacteroidota</taxon>
        <taxon>Flavobacteriia</taxon>
        <taxon>Flavobacteriales</taxon>
        <taxon>Flavobacteriaceae</taxon>
        <taxon>Neptunitalea</taxon>
    </lineage>
</organism>
<dbReference type="SUPFAM" id="SSF55545">
    <property type="entry name" value="beta-N-acetylhexosaminidase-like domain"/>
    <property type="match status" value="1"/>
</dbReference>
<keyword evidence="1" id="KW-0378">Hydrolase</keyword>
<evidence type="ECO:0000313" key="5">
    <source>
        <dbReference type="Proteomes" id="UP001143545"/>
    </source>
</evidence>
<protein>
    <recommendedName>
        <fullName evidence="6">Glycosyl hydrolase</fullName>
    </recommendedName>
</protein>
<dbReference type="EMBL" id="BRVP01000005">
    <property type="protein sequence ID" value="GLB51870.1"/>
    <property type="molecule type" value="Genomic_DNA"/>
</dbReference>
<dbReference type="InterPro" id="IPR005154">
    <property type="entry name" value="Glyco_hydro_67_aGlcAse_N"/>
</dbReference>
<dbReference type="InterPro" id="IPR031924">
    <property type="entry name" value="GH115"/>
</dbReference>
<dbReference type="Gene3D" id="1.20.58.2150">
    <property type="match status" value="1"/>
</dbReference>
<dbReference type="Gene3D" id="3.20.20.520">
    <property type="entry name" value="Glycosyl hydrolase family 115"/>
    <property type="match status" value="1"/>
</dbReference>
<dbReference type="Pfam" id="PF17829">
    <property type="entry name" value="GH115_C"/>
    <property type="match status" value="1"/>
</dbReference>
<name>A0A9W6B582_9FLAO</name>
<dbReference type="GO" id="GO:0045493">
    <property type="term" value="P:xylan catabolic process"/>
    <property type="evidence" value="ECO:0007669"/>
    <property type="project" value="InterPro"/>
</dbReference>
<keyword evidence="5" id="KW-1185">Reference proteome</keyword>
<dbReference type="InterPro" id="IPR029018">
    <property type="entry name" value="Hex-like_dom2"/>
</dbReference>
<dbReference type="Pfam" id="PF15979">
    <property type="entry name" value="Glyco_hydro_115"/>
    <property type="match status" value="1"/>
</dbReference>
<dbReference type="Proteomes" id="UP001143545">
    <property type="component" value="Unassembled WGS sequence"/>
</dbReference>
<dbReference type="Pfam" id="PF03648">
    <property type="entry name" value="Glyco_hydro_67N"/>
    <property type="match status" value="1"/>
</dbReference>
<dbReference type="PANTHER" id="PTHR37842:SF2">
    <property type="entry name" value="GYLCOSYL HYDROLASE 115 C-TERMINAL DOMAIN-CONTAINING PROTEIN"/>
    <property type="match status" value="1"/>
</dbReference>
<evidence type="ECO:0000259" key="2">
    <source>
        <dbReference type="Pfam" id="PF03648"/>
    </source>
</evidence>
<dbReference type="Gene3D" id="2.60.120.1620">
    <property type="match status" value="1"/>
</dbReference>
<dbReference type="PANTHER" id="PTHR37842">
    <property type="match status" value="1"/>
</dbReference>
<feature type="domain" description="Alpha glucuronidase N-terminal" evidence="2">
    <location>
        <begin position="30"/>
        <end position="130"/>
    </location>
</feature>
<dbReference type="Gene3D" id="3.30.379.10">
    <property type="entry name" value="Chitobiase/beta-hexosaminidase domain 2-like"/>
    <property type="match status" value="1"/>
</dbReference>
<dbReference type="InterPro" id="IPR042301">
    <property type="entry name" value="GH115_sf"/>
</dbReference>
<evidence type="ECO:0000259" key="3">
    <source>
        <dbReference type="Pfam" id="PF17829"/>
    </source>
</evidence>
<gene>
    <name evidence="4" type="ORF">NBRC110019_09090</name>
</gene>
<dbReference type="RefSeq" id="WP_281752855.1">
    <property type="nucleotide sequence ID" value="NZ_BRVP01000005.1"/>
</dbReference>
<comment type="caution">
    <text evidence="4">The sequence shown here is derived from an EMBL/GenBank/DDBJ whole genome shotgun (WGS) entry which is preliminary data.</text>
</comment>
<reference evidence="4" key="1">
    <citation type="submission" date="2022-07" db="EMBL/GenBank/DDBJ databases">
        <title>Taxonomy of Novel Oxalotrophic and Methylotrophic Bacteria.</title>
        <authorList>
            <person name="Sahin N."/>
            <person name="Tani A."/>
        </authorList>
    </citation>
    <scope>NUCLEOTIDE SEQUENCE</scope>
    <source>
        <strain evidence="4">AM327</strain>
    </source>
</reference>
<evidence type="ECO:0000256" key="1">
    <source>
        <dbReference type="ARBA" id="ARBA00022801"/>
    </source>
</evidence>
<evidence type="ECO:0000313" key="4">
    <source>
        <dbReference type="EMBL" id="GLB51870.1"/>
    </source>
</evidence>
<dbReference type="InterPro" id="IPR041437">
    <property type="entry name" value="GH115_C"/>
</dbReference>
<dbReference type="GO" id="GO:0046559">
    <property type="term" value="F:alpha-glucuronidase activity"/>
    <property type="evidence" value="ECO:0007669"/>
    <property type="project" value="InterPro"/>
</dbReference>
<accession>A0A9W6B582</accession>